<dbReference type="AlphaFoldDB" id="A0A3N0I9U8"/>
<keyword evidence="3" id="KW-1185">Reference proteome</keyword>
<comment type="caution">
    <text evidence="2">The sequence shown here is derived from an EMBL/GenBank/DDBJ whole genome shotgun (WGS) entry which is preliminary data.</text>
</comment>
<feature type="compositionally biased region" description="Basic and acidic residues" evidence="1">
    <location>
        <begin position="54"/>
        <end position="70"/>
    </location>
</feature>
<organism evidence="2 3">
    <name type="scientific">Slackia isoflavoniconvertens</name>
    <dbReference type="NCBI Taxonomy" id="572010"/>
    <lineage>
        <taxon>Bacteria</taxon>
        <taxon>Bacillati</taxon>
        <taxon>Actinomycetota</taxon>
        <taxon>Coriobacteriia</taxon>
        <taxon>Eggerthellales</taxon>
        <taxon>Eggerthellaceae</taxon>
        <taxon>Slackia</taxon>
    </lineage>
</organism>
<sequence length="77" mass="8628">MLRFCKTPGHDLPEAGTMRSQSCTTANLCQKVDNSDQISSKSKLFKKAPTVDSKQARSKHEEKMKETEKRGKGKSKN</sequence>
<reference evidence="3" key="1">
    <citation type="submission" date="2018-05" db="EMBL/GenBank/DDBJ databases">
        <title>Genome Sequencing of selected type strains of the family Eggerthellaceae.</title>
        <authorList>
            <person name="Danylec N."/>
            <person name="Stoll D.A."/>
            <person name="Doetsch A."/>
            <person name="Huch M."/>
        </authorList>
    </citation>
    <scope>NUCLEOTIDE SEQUENCE [LARGE SCALE GENOMIC DNA]</scope>
    <source>
        <strain evidence="3">DSM 22006</strain>
    </source>
</reference>
<evidence type="ECO:0000256" key="1">
    <source>
        <dbReference type="SAM" id="MobiDB-lite"/>
    </source>
</evidence>
<name>A0A3N0I9U8_9ACTN</name>
<gene>
    <name evidence="2" type="ORF">DMP05_08705</name>
</gene>
<accession>A0A3N0I9U8</accession>
<feature type="region of interest" description="Disordered" evidence="1">
    <location>
        <begin position="1"/>
        <end position="23"/>
    </location>
</feature>
<evidence type="ECO:0000313" key="3">
    <source>
        <dbReference type="Proteomes" id="UP000271472"/>
    </source>
</evidence>
<dbReference type="EMBL" id="QIBZ01000018">
    <property type="protein sequence ID" value="RNM33290.1"/>
    <property type="molecule type" value="Genomic_DNA"/>
</dbReference>
<evidence type="ECO:0000313" key="2">
    <source>
        <dbReference type="EMBL" id="RNM33290.1"/>
    </source>
</evidence>
<protein>
    <submittedName>
        <fullName evidence="2">Uncharacterized protein</fullName>
    </submittedName>
</protein>
<dbReference type="Proteomes" id="UP000271472">
    <property type="component" value="Unassembled WGS sequence"/>
</dbReference>
<proteinExistence type="predicted"/>
<feature type="region of interest" description="Disordered" evidence="1">
    <location>
        <begin position="35"/>
        <end position="77"/>
    </location>
</feature>